<dbReference type="PROSITE" id="PS51104">
    <property type="entry name" value="PTS_EIIC_TYPE_2"/>
    <property type="match status" value="1"/>
</dbReference>
<dbReference type="STRING" id="1291052.FC18_GL000129"/>
<feature type="transmembrane region" description="Helical" evidence="12">
    <location>
        <begin position="51"/>
        <end position="71"/>
    </location>
</feature>
<dbReference type="AlphaFoldDB" id="A0A0R1ZMP4"/>
<organism evidence="14 15">
    <name type="scientific">Lacticaseibacillus sharpeae JCM 1186 = DSM 20505</name>
    <dbReference type="NCBI Taxonomy" id="1291052"/>
    <lineage>
        <taxon>Bacteria</taxon>
        <taxon>Bacillati</taxon>
        <taxon>Bacillota</taxon>
        <taxon>Bacilli</taxon>
        <taxon>Lactobacillales</taxon>
        <taxon>Lactobacillaceae</taxon>
        <taxon>Lacticaseibacillus</taxon>
    </lineage>
</organism>
<keyword evidence="15" id="KW-1185">Reference proteome</keyword>
<keyword evidence="10 12" id="KW-1133">Transmembrane helix</keyword>
<dbReference type="InterPro" id="IPR036095">
    <property type="entry name" value="PTS_EIIB-like_sf"/>
</dbReference>
<dbReference type="GO" id="GO:0090563">
    <property type="term" value="F:protein-phosphocysteine-sugar phosphotransferase activity"/>
    <property type="evidence" value="ECO:0007669"/>
    <property type="project" value="TreeGrafter"/>
</dbReference>
<keyword evidence="9 12" id="KW-0812">Transmembrane</keyword>
<feature type="transmembrane region" description="Helical" evidence="12">
    <location>
        <begin position="21"/>
        <end position="45"/>
    </location>
</feature>
<sequence>MQQLQRVRIIQHHVQKIGDRLTDMVMPNMGAFIAWGLMAACFSPTGFFPHAGLGGVVTAIGRYLLPLMLAYTGARVTGGQRGGLVAAIATIGLIASMHDLALLGAMILGPLCGWLTKKLDRCLHQHVRQGFELLVDNFSAGILGMLMALIGYLGLAPIVDWVSRMLALGANWLIDAHLIPLANVVIEPAKVLFMNNVINHGILNPIGTEQAAHAGHSLLFLLETNPGPGLGILLAFAIFGHGRAKKAAPGAIIIHALGGIHEIYFPYILQRPQLLLAVIAGGVSGTATFDLLNIGLRADPAPGSIISILLLTPASLHNYLGVIAGVTVSTVVAFAIAVLLLPRRNAESVDTTNAIATSTNDQAVIITGTEGMGSPDMGARILRAKLQEHGITNVTVTAQPINTIAEANDAIIFVMDDLVAVVQEQAPEAKDIIGIRNYLNTPAYDDFLRTL</sequence>
<feature type="transmembrane region" description="Helical" evidence="12">
    <location>
        <begin position="316"/>
        <end position="341"/>
    </location>
</feature>
<dbReference type="SUPFAM" id="SSF52794">
    <property type="entry name" value="PTS system IIB component-like"/>
    <property type="match status" value="1"/>
</dbReference>
<evidence type="ECO:0000256" key="1">
    <source>
        <dbReference type="ARBA" id="ARBA00002434"/>
    </source>
</evidence>
<dbReference type="InterPro" id="IPR050893">
    <property type="entry name" value="Sugar_PTS"/>
</dbReference>
<dbReference type="PANTHER" id="PTHR30181">
    <property type="entry name" value="MANNITOL PERMEASE IIC COMPONENT"/>
    <property type="match status" value="1"/>
</dbReference>
<feature type="transmembrane region" description="Helical" evidence="12">
    <location>
        <begin position="83"/>
        <end position="108"/>
    </location>
</feature>
<dbReference type="OrthoDB" id="9814222at2"/>
<keyword evidence="7" id="KW-0808">Transferase</keyword>
<feature type="transmembrane region" description="Helical" evidence="12">
    <location>
        <begin position="138"/>
        <end position="159"/>
    </location>
</feature>
<feature type="transmembrane region" description="Helical" evidence="12">
    <location>
        <begin position="274"/>
        <end position="296"/>
    </location>
</feature>
<reference evidence="14 15" key="1">
    <citation type="journal article" date="2015" name="Genome Announc.">
        <title>Expanding the biotechnology potential of lactobacilli through comparative genomics of 213 strains and associated genera.</title>
        <authorList>
            <person name="Sun Z."/>
            <person name="Harris H.M."/>
            <person name="McCann A."/>
            <person name="Guo C."/>
            <person name="Argimon S."/>
            <person name="Zhang W."/>
            <person name="Yang X."/>
            <person name="Jeffery I.B."/>
            <person name="Cooney J.C."/>
            <person name="Kagawa T.F."/>
            <person name="Liu W."/>
            <person name="Song Y."/>
            <person name="Salvetti E."/>
            <person name="Wrobel A."/>
            <person name="Rasinkangas P."/>
            <person name="Parkhill J."/>
            <person name="Rea M.C."/>
            <person name="O'Sullivan O."/>
            <person name="Ritari J."/>
            <person name="Douillard F.P."/>
            <person name="Paul Ross R."/>
            <person name="Yang R."/>
            <person name="Briner A.E."/>
            <person name="Felis G.E."/>
            <person name="de Vos W.M."/>
            <person name="Barrangou R."/>
            <person name="Klaenhammer T.R."/>
            <person name="Caufield P.W."/>
            <person name="Cui Y."/>
            <person name="Zhang H."/>
            <person name="O'Toole P.W."/>
        </authorList>
    </citation>
    <scope>NUCLEOTIDE SEQUENCE [LARGE SCALE GENOMIC DNA]</scope>
    <source>
        <strain evidence="14 15">DSM 20505</strain>
    </source>
</reference>
<dbReference type="PANTHER" id="PTHR30181:SF2">
    <property type="entry name" value="PTS SYSTEM MANNITOL-SPECIFIC EIICBA COMPONENT"/>
    <property type="match status" value="1"/>
</dbReference>
<evidence type="ECO:0000256" key="2">
    <source>
        <dbReference type="ARBA" id="ARBA00004651"/>
    </source>
</evidence>
<dbReference type="PATRIC" id="fig|1291052.5.peg.130"/>
<keyword evidence="11 12" id="KW-0472">Membrane</keyword>
<dbReference type="Gene3D" id="3.40.50.2300">
    <property type="match status" value="1"/>
</dbReference>
<evidence type="ECO:0000259" key="13">
    <source>
        <dbReference type="PROSITE" id="PS51104"/>
    </source>
</evidence>
<evidence type="ECO:0000313" key="14">
    <source>
        <dbReference type="EMBL" id="KRM56295.1"/>
    </source>
</evidence>
<dbReference type="GO" id="GO:0009401">
    <property type="term" value="P:phosphoenolpyruvate-dependent sugar phosphotransferase system"/>
    <property type="evidence" value="ECO:0007669"/>
    <property type="project" value="UniProtKB-KW"/>
</dbReference>
<dbReference type="GO" id="GO:0005886">
    <property type="term" value="C:plasma membrane"/>
    <property type="evidence" value="ECO:0007669"/>
    <property type="project" value="UniProtKB-SubCell"/>
</dbReference>
<evidence type="ECO:0000313" key="15">
    <source>
        <dbReference type="Proteomes" id="UP000051679"/>
    </source>
</evidence>
<accession>A0A0R1ZMP4</accession>
<dbReference type="GO" id="GO:0008982">
    <property type="term" value="F:protein-N(PI)-phosphohistidine-sugar phosphotransferase activity"/>
    <property type="evidence" value="ECO:0007669"/>
    <property type="project" value="InterPro"/>
</dbReference>
<keyword evidence="3" id="KW-0813">Transport</keyword>
<evidence type="ECO:0000256" key="4">
    <source>
        <dbReference type="ARBA" id="ARBA00022475"/>
    </source>
</evidence>
<protein>
    <submittedName>
        <fullName evidence="14">PTS system mannitol-specific transporter subunit IIBC</fullName>
    </submittedName>
</protein>
<keyword evidence="4" id="KW-1003">Cell membrane</keyword>
<evidence type="ECO:0000256" key="7">
    <source>
        <dbReference type="ARBA" id="ARBA00022679"/>
    </source>
</evidence>
<keyword evidence="8" id="KW-0598">Phosphotransferase system</keyword>
<evidence type="ECO:0000256" key="11">
    <source>
        <dbReference type="ARBA" id="ARBA00023136"/>
    </source>
</evidence>
<evidence type="ECO:0000256" key="9">
    <source>
        <dbReference type="ARBA" id="ARBA00022692"/>
    </source>
</evidence>
<evidence type="ECO:0000256" key="12">
    <source>
        <dbReference type="SAM" id="Phobius"/>
    </source>
</evidence>
<dbReference type="EMBL" id="AYYO01000006">
    <property type="protein sequence ID" value="KRM56295.1"/>
    <property type="molecule type" value="Genomic_DNA"/>
</dbReference>
<evidence type="ECO:0000256" key="10">
    <source>
        <dbReference type="ARBA" id="ARBA00022989"/>
    </source>
</evidence>
<feature type="domain" description="PTS EIIC type-2" evidence="13">
    <location>
        <begin position="17"/>
        <end position="346"/>
    </location>
</feature>
<evidence type="ECO:0000256" key="6">
    <source>
        <dbReference type="ARBA" id="ARBA00022597"/>
    </source>
</evidence>
<comment type="function">
    <text evidence="1">The phosphoenolpyruvate-dependent sugar phosphotransferase system (sugar PTS), a major carbohydrate active transport system, catalyzes the phosphorylation of incoming sugar substrates concomitantly with their translocation across the cell membrane. The enzyme II CmtAB PTS system is involved in D-mannitol transport.</text>
</comment>
<dbReference type="Pfam" id="PF02378">
    <property type="entry name" value="PTS_EIIC"/>
    <property type="match status" value="1"/>
</dbReference>
<keyword evidence="6" id="KW-0762">Sugar transport</keyword>
<keyword evidence="5" id="KW-0597">Phosphoprotein</keyword>
<comment type="caution">
    <text evidence="14">The sequence shown here is derived from an EMBL/GenBank/DDBJ whole genome shotgun (WGS) entry which is preliminary data.</text>
</comment>
<dbReference type="Proteomes" id="UP000051679">
    <property type="component" value="Unassembled WGS sequence"/>
</dbReference>
<dbReference type="InterPro" id="IPR003352">
    <property type="entry name" value="PTS_EIIC"/>
</dbReference>
<evidence type="ECO:0000256" key="5">
    <source>
        <dbReference type="ARBA" id="ARBA00022553"/>
    </source>
</evidence>
<evidence type="ECO:0000256" key="8">
    <source>
        <dbReference type="ARBA" id="ARBA00022683"/>
    </source>
</evidence>
<name>A0A0R1ZMP4_9LACO</name>
<proteinExistence type="predicted"/>
<evidence type="ECO:0000256" key="3">
    <source>
        <dbReference type="ARBA" id="ARBA00022448"/>
    </source>
</evidence>
<comment type="subcellular location">
    <subcellularLocation>
        <location evidence="2">Cell membrane</location>
        <topology evidence="2">Multi-pass membrane protein</topology>
    </subcellularLocation>
</comment>
<gene>
    <name evidence="14" type="ORF">FC18_GL000129</name>
</gene>
<dbReference type="InterPro" id="IPR013014">
    <property type="entry name" value="PTS_EIIC_2"/>
</dbReference>